<evidence type="ECO:0000256" key="1">
    <source>
        <dbReference type="ARBA" id="ARBA00023015"/>
    </source>
</evidence>
<dbReference type="Gene3D" id="1.10.10.60">
    <property type="entry name" value="Homeodomain-like"/>
    <property type="match status" value="1"/>
</dbReference>
<evidence type="ECO:0000313" key="5">
    <source>
        <dbReference type="EMBL" id="SFS86061.1"/>
    </source>
</evidence>
<dbReference type="Proteomes" id="UP000183209">
    <property type="component" value="Unassembled WGS sequence"/>
</dbReference>
<dbReference type="Pfam" id="PF12833">
    <property type="entry name" value="HTH_18"/>
    <property type="match status" value="1"/>
</dbReference>
<evidence type="ECO:0000259" key="4">
    <source>
        <dbReference type="PROSITE" id="PS01124"/>
    </source>
</evidence>
<dbReference type="GO" id="GO:0043565">
    <property type="term" value="F:sequence-specific DNA binding"/>
    <property type="evidence" value="ECO:0007669"/>
    <property type="project" value="InterPro"/>
</dbReference>
<dbReference type="EMBL" id="FPAG01000005">
    <property type="protein sequence ID" value="SFS86061.1"/>
    <property type="molecule type" value="Genomic_DNA"/>
</dbReference>
<gene>
    <name evidence="5" type="ORF">SAMN04487906_1936</name>
</gene>
<dbReference type="PANTHER" id="PTHR43280">
    <property type="entry name" value="ARAC-FAMILY TRANSCRIPTIONAL REGULATOR"/>
    <property type="match status" value="1"/>
</dbReference>
<accession>A0A1I6TA23</accession>
<dbReference type="GO" id="GO:0003700">
    <property type="term" value="F:DNA-binding transcription factor activity"/>
    <property type="evidence" value="ECO:0007669"/>
    <property type="project" value="InterPro"/>
</dbReference>
<keyword evidence="1" id="KW-0805">Transcription regulation</keyword>
<dbReference type="PANTHER" id="PTHR43280:SF32">
    <property type="entry name" value="TRANSCRIPTIONAL REGULATORY PROTEIN"/>
    <property type="match status" value="1"/>
</dbReference>
<dbReference type="PROSITE" id="PS01124">
    <property type="entry name" value="HTH_ARAC_FAMILY_2"/>
    <property type="match status" value="1"/>
</dbReference>
<feature type="domain" description="HTH araC/xylS-type" evidence="4">
    <location>
        <begin position="186"/>
        <end position="284"/>
    </location>
</feature>
<dbReference type="InterPro" id="IPR037923">
    <property type="entry name" value="HTH-like"/>
</dbReference>
<dbReference type="InterPro" id="IPR009057">
    <property type="entry name" value="Homeodomain-like_sf"/>
</dbReference>
<dbReference type="AlphaFoldDB" id="A0A1I6TA23"/>
<dbReference type="InterPro" id="IPR003313">
    <property type="entry name" value="AraC-bd"/>
</dbReference>
<evidence type="ECO:0000256" key="2">
    <source>
        <dbReference type="ARBA" id="ARBA00023125"/>
    </source>
</evidence>
<evidence type="ECO:0000313" key="6">
    <source>
        <dbReference type="Proteomes" id="UP000183209"/>
    </source>
</evidence>
<dbReference type="SUPFAM" id="SSF46689">
    <property type="entry name" value="Homeodomain-like"/>
    <property type="match status" value="1"/>
</dbReference>
<name>A0A1I6TA23_9FLAO</name>
<protein>
    <submittedName>
        <fullName evidence="5">AraC-type DNA-binding protein</fullName>
    </submittedName>
</protein>
<dbReference type="SMART" id="SM00342">
    <property type="entry name" value="HTH_ARAC"/>
    <property type="match status" value="1"/>
</dbReference>
<dbReference type="PRINTS" id="PR00032">
    <property type="entry name" value="HTHARAC"/>
</dbReference>
<reference evidence="5 6" key="1">
    <citation type="submission" date="2016-10" db="EMBL/GenBank/DDBJ databases">
        <authorList>
            <person name="de Groot N.N."/>
        </authorList>
    </citation>
    <scope>NUCLEOTIDE SEQUENCE [LARGE SCALE GENOMIC DNA]</scope>
    <source>
        <strain evidence="5 6">CGMCC 1.6114</strain>
    </source>
</reference>
<evidence type="ECO:0000256" key="3">
    <source>
        <dbReference type="ARBA" id="ARBA00023163"/>
    </source>
</evidence>
<sequence length="285" mass="33331">MPMKKRDDAPLISIEGFRKGQIAGREEIIFNELHGARSIDKPHKHDFFIIILFDQGNGIHNIDSLDYPIGDHEIHVLFPGQMHKWEIQKETIAYQLMVEKSFFEHFSPYFRFSFTNYQNHPVIQLSEQAFKLLRYEFIAIKNELKQPQSLVQLISARAAVIAAIVSREAEYTFTEFKVYQTNPRLAKFNLLIDEFFKEHKFVAFYAEKLNVSANYLNILCKKHLKVSATTLIQQRVITEAKRLLQSTTLSIKEIAFRLGFTDHAYFSNFFKSQTGITPSRFRENL</sequence>
<dbReference type="InterPro" id="IPR018060">
    <property type="entry name" value="HTH_AraC"/>
</dbReference>
<keyword evidence="2 5" id="KW-0238">DNA-binding</keyword>
<dbReference type="InterPro" id="IPR020449">
    <property type="entry name" value="Tscrpt_reg_AraC-type_HTH"/>
</dbReference>
<dbReference type="SUPFAM" id="SSF51215">
    <property type="entry name" value="Regulatory protein AraC"/>
    <property type="match status" value="1"/>
</dbReference>
<organism evidence="5 6">
    <name type="scientific">Zhouia amylolytica</name>
    <dbReference type="NCBI Taxonomy" id="376730"/>
    <lineage>
        <taxon>Bacteria</taxon>
        <taxon>Pseudomonadati</taxon>
        <taxon>Bacteroidota</taxon>
        <taxon>Flavobacteriia</taxon>
        <taxon>Flavobacteriales</taxon>
        <taxon>Flavobacteriaceae</taxon>
        <taxon>Zhouia</taxon>
    </lineage>
</organism>
<keyword evidence="3" id="KW-0804">Transcription</keyword>
<dbReference type="Pfam" id="PF02311">
    <property type="entry name" value="AraC_binding"/>
    <property type="match status" value="1"/>
</dbReference>
<proteinExistence type="predicted"/>